<keyword evidence="2" id="KW-1185">Reference proteome</keyword>
<proteinExistence type="predicted"/>
<gene>
    <name evidence="1" type="ORF">VFPPC_17556</name>
</gene>
<reference evidence="1 2" key="1">
    <citation type="journal article" date="2016" name="PLoS Pathog.">
        <title>Biosynthesis of antibiotic leucinostatins in bio-control fungus Purpureocillium lilacinum and their inhibition on phytophthora revealed by genome mining.</title>
        <authorList>
            <person name="Wang G."/>
            <person name="Liu Z."/>
            <person name="Lin R."/>
            <person name="Li E."/>
            <person name="Mao Z."/>
            <person name="Ling J."/>
            <person name="Yang Y."/>
            <person name="Yin W.B."/>
            <person name="Xie B."/>
        </authorList>
    </citation>
    <scope>NUCLEOTIDE SEQUENCE [LARGE SCALE GENOMIC DNA]</scope>
    <source>
        <strain evidence="1">170</strain>
    </source>
</reference>
<dbReference type="RefSeq" id="XP_022285719.1">
    <property type="nucleotide sequence ID" value="XM_022429254.1"/>
</dbReference>
<dbReference type="GeneID" id="33936503"/>
<dbReference type="AlphaFoldDB" id="A0A219AR88"/>
<protein>
    <submittedName>
        <fullName evidence="1">Uncharacterized protein</fullName>
    </submittedName>
</protein>
<sequence length="105" mass="11431">MCSSPHPTSTFLSSHNLAYPSKLPKYIYNSANMKPASAVIISHLVTALAAPTWTGTGPPDVVRRSDTWIGSRGTASLNQAQVEQIGKDIRMHNSRSELSRGYWGC</sequence>
<name>A0A219AR88_METCM</name>
<dbReference type="Proteomes" id="UP000078397">
    <property type="component" value="Unassembled WGS sequence"/>
</dbReference>
<accession>A0A219AR88</accession>
<evidence type="ECO:0000313" key="2">
    <source>
        <dbReference type="Proteomes" id="UP000078397"/>
    </source>
</evidence>
<comment type="caution">
    <text evidence="1">The sequence shown here is derived from an EMBL/GenBank/DDBJ whole genome shotgun (WGS) entry which is preliminary data.</text>
</comment>
<organism evidence="1 2">
    <name type="scientific">Pochonia chlamydosporia 170</name>
    <dbReference type="NCBI Taxonomy" id="1380566"/>
    <lineage>
        <taxon>Eukaryota</taxon>
        <taxon>Fungi</taxon>
        <taxon>Dikarya</taxon>
        <taxon>Ascomycota</taxon>
        <taxon>Pezizomycotina</taxon>
        <taxon>Sordariomycetes</taxon>
        <taxon>Hypocreomycetidae</taxon>
        <taxon>Hypocreales</taxon>
        <taxon>Clavicipitaceae</taxon>
        <taxon>Pochonia</taxon>
    </lineage>
</organism>
<evidence type="ECO:0000313" key="1">
    <source>
        <dbReference type="EMBL" id="OWT43281.1"/>
    </source>
</evidence>
<dbReference type="KEGG" id="pchm:VFPPC_17556"/>
<dbReference type="EMBL" id="LSBJ02000002">
    <property type="protein sequence ID" value="OWT43281.1"/>
    <property type="molecule type" value="Genomic_DNA"/>
</dbReference>